<dbReference type="PANTHER" id="PTHR35530">
    <property type="entry name" value="TAUTOMERASE-RELATED"/>
    <property type="match status" value="1"/>
</dbReference>
<dbReference type="KEGG" id="cwo:Cwoe_1494"/>
<dbReference type="STRING" id="469383.Cwoe_1494"/>
<dbReference type="InterPro" id="IPR004370">
    <property type="entry name" value="4-OT-like_dom"/>
</dbReference>
<dbReference type="InterPro" id="IPR014347">
    <property type="entry name" value="Tautomerase/MIF_sf"/>
</dbReference>
<comment type="similarity">
    <text evidence="1">Belongs to the 4-oxalocrotonate tautomerase family.</text>
</comment>
<feature type="domain" description="4-oxalocrotonate tautomerase-like" evidence="3">
    <location>
        <begin position="71"/>
        <end position="130"/>
    </location>
</feature>
<accession>D3EZU6</accession>
<organism evidence="4 5">
    <name type="scientific">Conexibacter woesei (strain DSM 14684 / CCUG 47730 / CIP 108061 / JCM 11494 / NBRC 100937 / ID131577)</name>
    <dbReference type="NCBI Taxonomy" id="469383"/>
    <lineage>
        <taxon>Bacteria</taxon>
        <taxon>Bacillati</taxon>
        <taxon>Actinomycetota</taxon>
        <taxon>Thermoleophilia</taxon>
        <taxon>Solirubrobacterales</taxon>
        <taxon>Conexibacteraceae</taxon>
        <taxon>Conexibacter</taxon>
    </lineage>
</organism>
<name>D3EZU6_CONWI</name>
<evidence type="ECO:0000259" key="3">
    <source>
        <dbReference type="Pfam" id="PF01361"/>
    </source>
</evidence>
<evidence type="ECO:0000256" key="1">
    <source>
        <dbReference type="ARBA" id="ARBA00006723"/>
    </source>
</evidence>
<evidence type="ECO:0000313" key="4">
    <source>
        <dbReference type="EMBL" id="ADB49922.1"/>
    </source>
</evidence>
<evidence type="ECO:0000256" key="2">
    <source>
        <dbReference type="ARBA" id="ARBA00023235"/>
    </source>
</evidence>
<keyword evidence="5" id="KW-1185">Reference proteome</keyword>
<dbReference type="OrthoDB" id="1438441at2"/>
<dbReference type="eggNOG" id="COG1942">
    <property type="taxonomic scope" value="Bacteria"/>
</dbReference>
<dbReference type="GO" id="GO:0016853">
    <property type="term" value="F:isomerase activity"/>
    <property type="evidence" value="ECO:0007669"/>
    <property type="project" value="UniProtKB-KW"/>
</dbReference>
<dbReference type="RefSeq" id="WP_012932973.1">
    <property type="nucleotide sequence ID" value="NC_013739.1"/>
</dbReference>
<gene>
    <name evidence="4" type="ordered locus">Cwoe_1494</name>
</gene>
<dbReference type="SUPFAM" id="SSF55331">
    <property type="entry name" value="Tautomerase/MIF"/>
    <property type="match status" value="1"/>
</dbReference>
<reference evidence="4 5" key="1">
    <citation type="journal article" date="2010" name="Stand. Genomic Sci.">
        <title>Complete genome sequence of Conexibacter woesei type strain (ID131577).</title>
        <authorList>
            <person name="Pukall R."/>
            <person name="Lapidus A."/>
            <person name="Glavina Del Rio T."/>
            <person name="Copeland A."/>
            <person name="Tice H."/>
            <person name="Cheng J.-F."/>
            <person name="Lucas S."/>
            <person name="Chen F."/>
            <person name="Nolan M."/>
            <person name="Bruce D."/>
            <person name="Goodwin L."/>
            <person name="Pitluck S."/>
            <person name="Mavromatis K."/>
            <person name="Ivanova N."/>
            <person name="Ovchinnikova G."/>
            <person name="Pati A."/>
            <person name="Chen A."/>
            <person name="Palaniappan K."/>
            <person name="Land M."/>
            <person name="Hauser L."/>
            <person name="Chang Y.-J."/>
            <person name="Jeffries C.D."/>
            <person name="Chain P."/>
            <person name="Meincke L."/>
            <person name="Sims D."/>
            <person name="Brettin T."/>
            <person name="Detter J.C."/>
            <person name="Rohde M."/>
            <person name="Goeker M."/>
            <person name="Bristow J."/>
            <person name="Eisen J.A."/>
            <person name="Markowitz V."/>
            <person name="Kyrpides N.C."/>
            <person name="Klenk H.-P."/>
            <person name="Hugenholtz P."/>
        </authorList>
    </citation>
    <scope>NUCLEOTIDE SEQUENCE [LARGE SCALE GENOMIC DNA]</scope>
    <source>
        <strain evidence="5">DSM 14684 / CIP 108061 / JCM 11494 / NBRC 100937 / ID131577</strain>
    </source>
</reference>
<keyword evidence="2" id="KW-0413">Isomerase</keyword>
<dbReference type="Pfam" id="PF01361">
    <property type="entry name" value="Tautomerase"/>
    <property type="match status" value="1"/>
</dbReference>
<dbReference type="PANTHER" id="PTHR35530:SF2">
    <property type="entry name" value="BSL4019 PROTEIN"/>
    <property type="match status" value="1"/>
</dbReference>
<dbReference type="Proteomes" id="UP000008229">
    <property type="component" value="Chromosome"/>
</dbReference>
<reference evidence="5" key="2">
    <citation type="submission" date="2010-01" db="EMBL/GenBank/DDBJ databases">
        <title>The complete genome of Conexibacter woesei DSM 14684.</title>
        <authorList>
            <consortium name="US DOE Joint Genome Institute (JGI-PGF)"/>
            <person name="Lucas S."/>
            <person name="Copeland A."/>
            <person name="Lapidus A."/>
            <person name="Glavina del Rio T."/>
            <person name="Dalin E."/>
            <person name="Tice H."/>
            <person name="Bruce D."/>
            <person name="Goodwin L."/>
            <person name="Pitluck S."/>
            <person name="Kyrpides N."/>
            <person name="Mavromatis K."/>
            <person name="Ivanova N."/>
            <person name="Mikhailova N."/>
            <person name="Chertkov O."/>
            <person name="Brettin T."/>
            <person name="Detter J.C."/>
            <person name="Han C."/>
            <person name="Larimer F."/>
            <person name="Land M."/>
            <person name="Hauser L."/>
            <person name="Markowitz V."/>
            <person name="Cheng J.-F."/>
            <person name="Hugenholtz P."/>
            <person name="Woyke T."/>
            <person name="Wu D."/>
            <person name="Pukall R."/>
            <person name="Steenblock K."/>
            <person name="Schneider S."/>
            <person name="Klenk H.-P."/>
            <person name="Eisen J.A."/>
        </authorList>
    </citation>
    <scope>NUCLEOTIDE SEQUENCE [LARGE SCALE GENOMIC DNA]</scope>
    <source>
        <strain evidence="5">DSM 14684 / CIP 108061 / JCM 11494 / NBRC 100937 / ID131577</strain>
    </source>
</reference>
<dbReference type="AlphaFoldDB" id="D3EZU6"/>
<proteinExistence type="inferred from homology"/>
<protein>
    <submittedName>
        <fullName evidence="4">4-oxalocrotonate tautomerase</fullName>
    </submittedName>
</protein>
<dbReference type="HOGENOM" id="CLU_128786_0_0_11"/>
<evidence type="ECO:0000313" key="5">
    <source>
        <dbReference type="Proteomes" id="UP000008229"/>
    </source>
</evidence>
<dbReference type="Gene3D" id="3.30.429.10">
    <property type="entry name" value="Macrophage Migration Inhibitory Factor"/>
    <property type="match status" value="2"/>
</dbReference>
<sequence length="150" mass="16324">MPVMDVTYPVGALTDAARATLVEELTTVLLRAERAPDTEFFRNVTWVYLHELPGEAVLSAGRPVTAPTFRVDVTVPAGALSDRRKQELVGEATRRVLDAAGLTQEHALRVMVLIRDVPEGNWGAAGTVIQFEQLRQAAAHEREQAAAPTP</sequence>
<dbReference type="EMBL" id="CP001854">
    <property type="protein sequence ID" value="ADB49922.1"/>
    <property type="molecule type" value="Genomic_DNA"/>
</dbReference>